<proteinExistence type="predicted"/>
<feature type="transmembrane region" description="Helical" evidence="1">
    <location>
        <begin position="12"/>
        <end position="34"/>
    </location>
</feature>
<dbReference type="AlphaFoldDB" id="A0A3N0DII9"/>
<dbReference type="Pfam" id="PF13196">
    <property type="entry name" value="DUF4012"/>
    <property type="match status" value="1"/>
</dbReference>
<gene>
    <name evidence="2" type="ORF">EFL95_18895</name>
</gene>
<evidence type="ECO:0000313" key="2">
    <source>
        <dbReference type="EMBL" id="RNL75475.1"/>
    </source>
</evidence>
<protein>
    <submittedName>
        <fullName evidence="2">DUF4012 domain-containing protein</fullName>
    </submittedName>
</protein>
<keyword evidence="1" id="KW-0812">Transmembrane</keyword>
<accession>A0A3N0DII9</accession>
<sequence length="588" mass="62790">MVISPGFKLSRRHVVVGLSLIGFFIVGIFAWQAWTASRALLDARTHAETVQKRIKAGDFDGANRALAELRSNTSKAHDSTDGLLWDLGKHIPYFGRNVGAVQTVSEVLDTATQVNAPIALELSRAVDAGVFRPDKGQLNLTEIQKLTPKVNRAAASIEKASRDLDGIRSGKLVFPFNDLVGDLKDEVERARSASTATATAFDLMPQMLGADQPRDYLLIIQNPAELRATGGLPGSLAVLHADKGRITMGWQGSAGDVNPFSGPVVTLPKDTLQQYGPTMATDFRDINFTPDFPQAAQIAKAMLAQKLKIHVDGVVSVDPLALAGLMQGTGPINAGHGVVLTASNVVPVLLNQTYQSIQDAAAQDTFFENVARKIFDAVTTGQGNQQLAITGLANATNQHRVQLWSDRDDEESRLAGTAVGGALGGKSGRTPQVGMYINDSTAGKMDYYLQYRSSVSAVDCRRHGAQDLRASVSFVSTMPKDYQRLSEFITGTGAYAPKGTIAFNLRFYAPYGGEIVGLTVNGKPNSATADLHHGRQVAFLPVALKPQEQVIVTADIRTAPGQDGDGVFSFTPGMIPAPNGVTFTSACD</sequence>
<keyword evidence="1" id="KW-0472">Membrane</keyword>
<dbReference type="Proteomes" id="UP000277094">
    <property type="component" value="Unassembled WGS sequence"/>
</dbReference>
<organism evidence="2 3">
    <name type="scientific">Nocardioides marmorisolisilvae</name>
    <dbReference type="NCBI Taxonomy" id="1542737"/>
    <lineage>
        <taxon>Bacteria</taxon>
        <taxon>Bacillati</taxon>
        <taxon>Actinomycetota</taxon>
        <taxon>Actinomycetes</taxon>
        <taxon>Propionibacteriales</taxon>
        <taxon>Nocardioidaceae</taxon>
        <taxon>Nocardioides</taxon>
    </lineage>
</organism>
<dbReference type="EMBL" id="RJSG01000006">
    <property type="protein sequence ID" value="RNL75475.1"/>
    <property type="molecule type" value="Genomic_DNA"/>
</dbReference>
<name>A0A3N0DII9_9ACTN</name>
<comment type="caution">
    <text evidence="2">The sequence shown here is derived from an EMBL/GenBank/DDBJ whole genome shotgun (WGS) entry which is preliminary data.</text>
</comment>
<dbReference type="OrthoDB" id="3203519at2"/>
<keyword evidence="1" id="KW-1133">Transmembrane helix</keyword>
<keyword evidence="3" id="KW-1185">Reference proteome</keyword>
<evidence type="ECO:0000256" key="1">
    <source>
        <dbReference type="SAM" id="Phobius"/>
    </source>
</evidence>
<evidence type="ECO:0000313" key="3">
    <source>
        <dbReference type="Proteomes" id="UP000277094"/>
    </source>
</evidence>
<dbReference type="RefSeq" id="WP_123235663.1">
    <property type="nucleotide sequence ID" value="NZ_RJSG01000006.1"/>
</dbReference>
<reference evidence="2 3" key="1">
    <citation type="submission" date="2018-11" db="EMBL/GenBank/DDBJ databases">
        <authorList>
            <person name="Li F."/>
        </authorList>
    </citation>
    <scope>NUCLEOTIDE SEQUENCE [LARGE SCALE GENOMIC DNA]</scope>
    <source>
        <strain evidence="2 3">KIS18-7</strain>
    </source>
</reference>
<dbReference type="InterPro" id="IPR025101">
    <property type="entry name" value="DUF4012"/>
</dbReference>